<feature type="transmembrane region" description="Helical" evidence="1">
    <location>
        <begin position="29"/>
        <end position="50"/>
    </location>
</feature>
<evidence type="ECO:0000313" key="3">
    <source>
        <dbReference type="EMBL" id="AXC10278.1"/>
    </source>
</evidence>
<dbReference type="Pfam" id="PF07090">
    <property type="entry name" value="GATase1_like"/>
    <property type="match status" value="1"/>
</dbReference>
<gene>
    <name evidence="3" type="ORF">ACPOL_0923</name>
</gene>
<evidence type="ECO:0000259" key="2">
    <source>
        <dbReference type="Pfam" id="PF07090"/>
    </source>
</evidence>
<keyword evidence="1" id="KW-1133">Transmembrane helix</keyword>
<dbReference type="InterPro" id="IPR010768">
    <property type="entry name" value="GATase1-like"/>
</dbReference>
<organism evidence="3 4">
    <name type="scientific">Acidisarcina polymorpha</name>
    <dbReference type="NCBI Taxonomy" id="2211140"/>
    <lineage>
        <taxon>Bacteria</taxon>
        <taxon>Pseudomonadati</taxon>
        <taxon>Acidobacteriota</taxon>
        <taxon>Terriglobia</taxon>
        <taxon>Terriglobales</taxon>
        <taxon>Acidobacteriaceae</taxon>
        <taxon>Acidisarcina</taxon>
    </lineage>
</organism>
<keyword evidence="4" id="KW-1185">Reference proteome</keyword>
<dbReference type="Proteomes" id="UP000253606">
    <property type="component" value="Chromosome"/>
</dbReference>
<dbReference type="Gene3D" id="3.40.50.410">
    <property type="entry name" value="von Willebrand factor, type A domain"/>
    <property type="match status" value="1"/>
</dbReference>
<dbReference type="RefSeq" id="WP_236657224.1">
    <property type="nucleotide sequence ID" value="NZ_CP030840.1"/>
</dbReference>
<dbReference type="KEGG" id="abas:ACPOL_0923"/>
<reference evidence="3 4" key="1">
    <citation type="journal article" date="2018" name="Front. Microbiol.">
        <title>Hydrolytic Capabilities as a Key to Environmental Success: Chitinolytic and Cellulolytic Acidobacteria From Acidic Sub-arctic Soils and Boreal Peatlands.</title>
        <authorList>
            <person name="Belova S.E."/>
            <person name="Ravin N.V."/>
            <person name="Pankratov T.A."/>
            <person name="Rakitin A.L."/>
            <person name="Ivanova A.A."/>
            <person name="Beletsky A.V."/>
            <person name="Mardanov A.V."/>
            <person name="Sinninghe Damste J.S."/>
            <person name="Dedysh S.N."/>
        </authorList>
    </citation>
    <scope>NUCLEOTIDE SEQUENCE [LARGE SCALE GENOMIC DNA]</scope>
    <source>
        <strain evidence="3 4">SBC82</strain>
    </source>
</reference>
<dbReference type="PANTHER" id="PTHR37947:SF1">
    <property type="entry name" value="BLL2462 PROTEIN"/>
    <property type="match status" value="1"/>
</dbReference>
<proteinExistence type="predicted"/>
<sequence length="763" mass="83549">MSIFQLLFKYPVPVFTKGRLVLLSAWPGWLLPVLIVVAAGGLALLIGSRLRAAAPKLRGRRTWALWAMQSAVITLLLLLLWQPAMLVDELSSQQNIIAVVVDDSRSMNIADNDGRTREAAAIAALENGVLAGLKQRFQTRIYRLDSELKRVDGTSQIAPTATATHLGDGLKQLVAETSDLPVGAVVLLSDGSENTTGMGSSSISRDTIQALRNRRLPVHTIGFGKEKYAHDVEIEDVNVAAGAVSNARTACTVSFTQNGYEGQKATLVVREGDKTLAAHPVNLARDGEVQAEPLFFSAGAAGAKNLSFAIEPLPGEQNLGNNTIWRPILVSDQKRRILYVEGEPRWEFKFIRRAEDDDPTVQIVSMLRTSENKIYRQGISDPSELADGFPVHPEDLFSYAGIIIGSVDADYFTPLQQELLREYVDRRGGGVLFLGGRSSLSDGGWGASSLNELLPTFLPSGRSNFHRNPATVELTSAGVDSPVTRLLDDPVKNADRWKKLTYLADYEDAGSPKPGATVLAEMNVSRHKLPLLVTQNYGHGRTAVLATGGTWRWQMSEALGDPSHDLFWQQLLRWLVADSPGPVTASMPDRSLMDEGQLHLTAQVRTRDFQPAVNAPVTAHLLGPEGINAMIDLAPSQETPGSYQADWSAEKPGAYLAEVTAHSAASQPQELGRDVLTFQREDGIAENFHTQQNRQLLEELSSQTGGRYWKPSDLKDLPRNISYSPAGISVRSTKELWNMPIVFLLLIGLPIAEWLLRRKWGVV</sequence>
<accession>A0A2Z5FTV9</accession>
<dbReference type="SUPFAM" id="SSF52317">
    <property type="entry name" value="Class I glutamine amidotransferase-like"/>
    <property type="match status" value="1"/>
</dbReference>
<dbReference type="CDD" id="cd03143">
    <property type="entry name" value="A4_beta-galactosidase_middle_domain"/>
    <property type="match status" value="1"/>
</dbReference>
<dbReference type="CDD" id="cd00198">
    <property type="entry name" value="vWFA"/>
    <property type="match status" value="1"/>
</dbReference>
<dbReference type="Gene3D" id="3.40.50.880">
    <property type="match status" value="1"/>
</dbReference>
<keyword evidence="1" id="KW-0812">Transmembrane</keyword>
<feature type="transmembrane region" description="Helical" evidence="1">
    <location>
        <begin position="736"/>
        <end position="756"/>
    </location>
</feature>
<name>A0A2Z5FTV9_9BACT</name>
<dbReference type="PANTHER" id="PTHR37947">
    <property type="entry name" value="BLL2462 PROTEIN"/>
    <property type="match status" value="1"/>
</dbReference>
<dbReference type="InterPro" id="IPR029062">
    <property type="entry name" value="Class_I_gatase-like"/>
</dbReference>
<evidence type="ECO:0000256" key="1">
    <source>
        <dbReference type="SAM" id="Phobius"/>
    </source>
</evidence>
<dbReference type="InterPro" id="IPR036465">
    <property type="entry name" value="vWFA_dom_sf"/>
</dbReference>
<feature type="domain" description="Putative glutamine amidotransferase" evidence="2">
    <location>
        <begin position="413"/>
        <end position="576"/>
    </location>
</feature>
<keyword evidence="1" id="KW-0472">Membrane</keyword>
<protein>
    <submittedName>
        <fullName evidence="3">Threonine dehydrogenase</fullName>
    </submittedName>
</protein>
<dbReference type="EMBL" id="CP030840">
    <property type="protein sequence ID" value="AXC10278.1"/>
    <property type="molecule type" value="Genomic_DNA"/>
</dbReference>
<evidence type="ECO:0000313" key="4">
    <source>
        <dbReference type="Proteomes" id="UP000253606"/>
    </source>
</evidence>
<feature type="transmembrane region" description="Helical" evidence="1">
    <location>
        <begin position="62"/>
        <end position="81"/>
    </location>
</feature>
<dbReference type="AlphaFoldDB" id="A0A2Z5FTV9"/>
<dbReference type="SUPFAM" id="SSF53300">
    <property type="entry name" value="vWA-like"/>
    <property type="match status" value="1"/>
</dbReference>